<accession>A0A147K0Y8</accession>
<feature type="transmembrane region" description="Helical" evidence="1">
    <location>
        <begin position="14"/>
        <end position="35"/>
    </location>
</feature>
<proteinExistence type="predicted"/>
<reference evidence="3 4" key="1">
    <citation type="journal article" date="2016" name="Nat. Microbiol.">
        <title>Genomic inference of the metabolism of cosmopolitan subsurface Archaea, Hadesarchaea.</title>
        <authorList>
            <person name="Baker B.J."/>
            <person name="Saw J.H."/>
            <person name="Lind A.E."/>
            <person name="Lazar C.S."/>
            <person name="Hinrichs K.-U."/>
            <person name="Teske A.P."/>
            <person name="Ettema T.J."/>
        </authorList>
    </citation>
    <scope>NUCLEOTIDE SEQUENCE [LARGE SCALE GENOMIC DNA]</scope>
</reference>
<dbReference type="InterPro" id="IPR019287">
    <property type="entry name" value="Hday_junct_resolvase-rel_dom"/>
</dbReference>
<sequence length="152" mass="17368">MKFWVHPLLGGDRILEIIIFILGMLLGIVLCYLYLRGQLAAQLERWKLEFEERIRQEVLEKSRAILKGKIGEQLAPLLPLFRHEPADARFLGSPVDYVVFDGYKEGEPRGVTFVDVKTGKNAALTPLERKLKEVIEQGKVTWETIHIGELEG</sequence>
<comment type="caution">
    <text evidence="3">The sequence shown here is derived from an EMBL/GenBank/DDBJ whole genome shotgun (WGS) entry which is preliminary data.</text>
</comment>
<dbReference type="EMBL" id="LQMQ01000007">
    <property type="protein sequence ID" value="KUO42407.1"/>
    <property type="molecule type" value="Genomic_DNA"/>
</dbReference>
<organism evidence="3 4">
    <name type="scientific">Hadarchaeum yellowstonense</name>
    <dbReference type="NCBI Taxonomy" id="1776334"/>
    <lineage>
        <taxon>Archaea</taxon>
        <taxon>Methanobacteriati</taxon>
        <taxon>Candidatus Hadarchaeota</taxon>
        <taxon>Candidatus Hadarchaeia</taxon>
        <taxon>Candidatus Hadarchaeales</taxon>
        <taxon>Candidatus Hadarchaeaceae</taxon>
        <taxon>Candidatus Hadarchaeum</taxon>
    </lineage>
</organism>
<keyword evidence="1" id="KW-1133">Transmembrane helix</keyword>
<gene>
    <name evidence="3" type="ORF">APZ16_02940</name>
</gene>
<evidence type="ECO:0000313" key="4">
    <source>
        <dbReference type="Proteomes" id="UP000074294"/>
    </source>
</evidence>
<protein>
    <recommendedName>
        <fullName evidence="2">Holliday junction resolvase-related domain-containing protein</fullName>
    </recommendedName>
</protein>
<dbReference type="Proteomes" id="UP000074294">
    <property type="component" value="Unassembled WGS sequence"/>
</dbReference>
<evidence type="ECO:0000259" key="2">
    <source>
        <dbReference type="Pfam" id="PF10107"/>
    </source>
</evidence>
<feature type="domain" description="Holliday junction resolvase-related" evidence="2">
    <location>
        <begin position="38"/>
        <end position="147"/>
    </location>
</feature>
<keyword evidence="1" id="KW-0472">Membrane</keyword>
<name>A0A147K0Y8_HADYE</name>
<dbReference type="AlphaFoldDB" id="A0A147K0Y8"/>
<evidence type="ECO:0000313" key="3">
    <source>
        <dbReference type="EMBL" id="KUO42407.1"/>
    </source>
</evidence>
<dbReference type="Pfam" id="PF10107">
    <property type="entry name" value="Endonuc_Holl"/>
    <property type="match status" value="1"/>
</dbReference>
<keyword evidence="1" id="KW-0812">Transmembrane</keyword>
<evidence type="ECO:0000256" key="1">
    <source>
        <dbReference type="SAM" id="Phobius"/>
    </source>
</evidence>